<proteinExistence type="predicted"/>
<sequence>MTWRGPEGEGCAAERAGEEAAGETVRGPSAAQPAAAMTTTAAAAATIVQLRCQVRRARLAPVGTAPRRAAVQARRDIGQPYRHHCRAAAIR</sequence>
<protein>
    <submittedName>
        <fullName evidence="2">Uncharacterized protein</fullName>
    </submittedName>
</protein>
<evidence type="ECO:0000256" key="1">
    <source>
        <dbReference type="SAM" id="MobiDB-lite"/>
    </source>
</evidence>
<keyword evidence="3" id="KW-1185">Reference proteome</keyword>
<reference evidence="2" key="1">
    <citation type="submission" date="2020-08" db="EMBL/GenBank/DDBJ databases">
        <title>Whole genome shotgun sequence of Actinocatenispora sera NBRC 101916.</title>
        <authorList>
            <person name="Komaki H."/>
            <person name="Tamura T."/>
        </authorList>
    </citation>
    <scope>NUCLEOTIDE SEQUENCE</scope>
    <source>
        <strain evidence="2">NBRC 101916</strain>
    </source>
</reference>
<name>A0A810L412_9ACTN</name>
<evidence type="ECO:0000313" key="2">
    <source>
        <dbReference type="EMBL" id="BCJ29957.1"/>
    </source>
</evidence>
<organism evidence="2 3">
    <name type="scientific">Actinocatenispora sera</name>
    <dbReference type="NCBI Taxonomy" id="390989"/>
    <lineage>
        <taxon>Bacteria</taxon>
        <taxon>Bacillati</taxon>
        <taxon>Actinomycetota</taxon>
        <taxon>Actinomycetes</taxon>
        <taxon>Micromonosporales</taxon>
        <taxon>Micromonosporaceae</taxon>
        <taxon>Actinocatenispora</taxon>
    </lineage>
</organism>
<dbReference type="Proteomes" id="UP000680750">
    <property type="component" value="Chromosome"/>
</dbReference>
<dbReference type="EMBL" id="AP023354">
    <property type="protein sequence ID" value="BCJ29957.1"/>
    <property type="molecule type" value="Genomic_DNA"/>
</dbReference>
<evidence type="ECO:0000313" key="3">
    <source>
        <dbReference type="Proteomes" id="UP000680750"/>
    </source>
</evidence>
<feature type="region of interest" description="Disordered" evidence="1">
    <location>
        <begin position="1"/>
        <end position="33"/>
    </location>
</feature>
<dbReference type="AlphaFoldDB" id="A0A810L412"/>
<gene>
    <name evidence="2" type="ORF">Asera_40650</name>
</gene>
<dbReference type="KEGG" id="aser:Asera_40650"/>
<accession>A0A810L412</accession>